<dbReference type="SUPFAM" id="SSF51735">
    <property type="entry name" value="NAD(P)-binding Rossmann-fold domains"/>
    <property type="match status" value="1"/>
</dbReference>
<sequence>MTGASSGIGRATALYLASQDMQVFVACRRLADGEALARGFSDGRIVPVEMDVTLPETILQARAAVEDVLGAGGLDGLVNNAGIGFSAPMEVVSLARVRDAFEVNLFGQLEVIQAFLPLLRPGPGRIINLGSVGAHITIPFGGVLCATKAAFTSFNDALRQELHSSGIRVCLIEPGSIHTPAVEKTLGGPDEAIASWPAGAAERYGDMFRRFTHSALARENAGSQPDVVARAIYHALSSKRPKARYPVGKDARLLVTLPRVLSTSMLDGLRRHLFGMPTRFGGCSPSKGNIND</sequence>
<organism evidence="2 3">
    <name type="scientific">Acidisoma silvae</name>
    <dbReference type="NCBI Taxonomy" id="2802396"/>
    <lineage>
        <taxon>Bacteria</taxon>
        <taxon>Pseudomonadati</taxon>
        <taxon>Pseudomonadota</taxon>
        <taxon>Alphaproteobacteria</taxon>
        <taxon>Acetobacterales</taxon>
        <taxon>Acidocellaceae</taxon>
        <taxon>Acidisoma</taxon>
    </lineage>
</organism>
<dbReference type="AlphaFoldDB" id="A0A963YX70"/>
<dbReference type="Pfam" id="PF00106">
    <property type="entry name" value="adh_short"/>
    <property type="match status" value="1"/>
</dbReference>
<comment type="caution">
    <text evidence="2">The sequence shown here is derived from an EMBL/GenBank/DDBJ whole genome shotgun (WGS) entry which is preliminary data.</text>
</comment>
<dbReference type="PANTHER" id="PTHR43313:SF1">
    <property type="entry name" value="3BETA-HYDROXYSTEROID DEHYDROGENASE DHS-16"/>
    <property type="match status" value="1"/>
</dbReference>
<gene>
    <name evidence="2" type="ORF">ASILVAE211_21620</name>
</gene>
<name>A0A963YX70_9PROT</name>
<dbReference type="CDD" id="cd05374">
    <property type="entry name" value="17beta-HSD-like_SDR_c"/>
    <property type="match status" value="1"/>
</dbReference>
<dbReference type="InterPro" id="IPR036291">
    <property type="entry name" value="NAD(P)-bd_dom_sf"/>
</dbReference>
<evidence type="ECO:0000313" key="3">
    <source>
        <dbReference type="Proteomes" id="UP000708298"/>
    </source>
</evidence>
<dbReference type="Gene3D" id="3.40.50.720">
    <property type="entry name" value="NAD(P)-binding Rossmann-like Domain"/>
    <property type="match status" value="1"/>
</dbReference>
<reference evidence="2" key="1">
    <citation type="journal article" date="2021" name="Microorganisms">
        <title>Acidisoma silvae sp. nov. and Acidisomacellulosilytica sp. nov., Two Acidophilic Bacteria Isolated from Decaying Wood, Hydrolyzing Cellulose and Producing Poly-3-hydroxybutyrate.</title>
        <authorList>
            <person name="Mieszkin S."/>
            <person name="Pouder E."/>
            <person name="Uroz S."/>
            <person name="Simon-Colin C."/>
            <person name="Alain K."/>
        </authorList>
    </citation>
    <scope>NUCLEOTIDE SEQUENCE</scope>
    <source>
        <strain evidence="2">HW T2.11</strain>
    </source>
</reference>
<evidence type="ECO:0000256" key="1">
    <source>
        <dbReference type="RuleBase" id="RU000363"/>
    </source>
</evidence>
<comment type="similarity">
    <text evidence="1">Belongs to the short-chain dehydrogenases/reductases (SDR) family.</text>
</comment>
<dbReference type="PANTHER" id="PTHR43313">
    <property type="entry name" value="SHORT-CHAIN DEHYDROGENASE/REDUCTASE FAMILY 9C"/>
    <property type="match status" value="1"/>
</dbReference>
<dbReference type="InterPro" id="IPR002347">
    <property type="entry name" value="SDR_fam"/>
</dbReference>
<dbReference type="GO" id="GO:0008202">
    <property type="term" value="P:steroid metabolic process"/>
    <property type="evidence" value="ECO:0007669"/>
    <property type="project" value="TreeGrafter"/>
</dbReference>
<keyword evidence="3" id="KW-1185">Reference proteome</keyword>
<dbReference type="PRINTS" id="PR00081">
    <property type="entry name" value="GDHRDH"/>
</dbReference>
<reference evidence="2" key="2">
    <citation type="submission" date="2021-01" db="EMBL/GenBank/DDBJ databases">
        <authorList>
            <person name="Mieszkin S."/>
            <person name="Pouder E."/>
            <person name="Alain K."/>
        </authorList>
    </citation>
    <scope>NUCLEOTIDE SEQUENCE</scope>
    <source>
        <strain evidence="2">HW T2.11</strain>
    </source>
</reference>
<dbReference type="EMBL" id="JAESVB010000018">
    <property type="protein sequence ID" value="MCB8877808.1"/>
    <property type="molecule type" value="Genomic_DNA"/>
</dbReference>
<accession>A0A963YX70</accession>
<proteinExistence type="inferred from homology"/>
<evidence type="ECO:0000313" key="2">
    <source>
        <dbReference type="EMBL" id="MCB8877808.1"/>
    </source>
</evidence>
<dbReference type="GO" id="GO:0016491">
    <property type="term" value="F:oxidoreductase activity"/>
    <property type="evidence" value="ECO:0007669"/>
    <property type="project" value="TreeGrafter"/>
</dbReference>
<dbReference type="PRINTS" id="PR00080">
    <property type="entry name" value="SDRFAMILY"/>
</dbReference>
<dbReference type="Proteomes" id="UP000708298">
    <property type="component" value="Unassembled WGS sequence"/>
</dbReference>
<protein>
    <submittedName>
        <fullName evidence="2">SDR family oxidoreductase</fullName>
    </submittedName>
</protein>